<evidence type="ECO:0000256" key="2">
    <source>
        <dbReference type="ARBA" id="ARBA00009858"/>
    </source>
</evidence>
<evidence type="ECO:0000313" key="7">
    <source>
        <dbReference type="EMBL" id="KAF9523726.1"/>
    </source>
</evidence>
<name>A0A9P6JJY9_9AGAR</name>
<feature type="disulfide bond" evidence="6">
    <location>
        <begin position="8"/>
        <end position="39"/>
    </location>
</feature>
<dbReference type="InterPro" id="IPR027179">
    <property type="entry name" value="CMC4"/>
</dbReference>
<feature type="disulfide bond" evidence="6">
    <location>
        <begin position="40"/>
        <end position="56"/>
    </location>
</feature>
<evidence type="ECO:0000313" key="8">
    <source>
        <dbReference type="Proteomes" id="UP000807306"/>
    </source>
</evidence>
<evidence type="ECO:0000256" key="3">
    <source>
        <dbReference type="ARBA" id="ARBA00019406"/>
    </source>
</evidence>
<dbReference type="InterPro" id="IPR009069">
    <property type="entry name" value="Cys_alpha_HP_mot_SF"/>
</dbReference>
<keyword evidence="5 6" id="KW-1015">Disulfide bond</keyword>
<comment type="similarity">
    <text evidence="2">Belongs to the CMC4 family.</text>
</comment>
<dbReference type="EMBL" id="MU157911">
    <property type="protein sequence ID" value="KAF9523726.1"/>
    <property type="molecule type" value="Genomic_DNA"/>
</dbReference>
<evidence type="ECO:0000256" key="4">
    <source>
        <dbReference type="ARBA" id="ARBA00023128"/>
    </source>
</evidence>
<proteinExistence type="inferred from homology"/>
<dbReference type="Proteomes" id="UP000807306">
    <property type="component" value="Unassembled WGS sequence"/>
</dbReference>
<sequence length="71" mass="8088">MPSDEPPCQSEACALQDCLNKNTYRPDACDGNLRKLYECCQRMYKTTSDKGESTACPAPEVLHRWLKNHPK</sequence>
<dbReference type="PANTHER" id="PTHR15590:SF0">
    <property type="entry name" value="CX9C MOTIF-CONTAINING PROTEIN 4"/>
    <property type="match status" value="1"/>
</dbReference>
<evidence type="ECO:0000256" key="1">
    <source>
        <dbReference type="ARBA" id="ARBA00004569"/>
    </source>
</evidence>
<dbReference type="PANTHER" id="PTHR15590">
    <property type="entry name" value="CX9C MOTIF-CONTAINING PROTEIN 4"/>
    <property type="match status" value="1"/>
</dbReference>
<feature type="disulfide bond" evidence="6">
    <location>
        <begin position="18"/>
        <end position="29"/>
    </location>
</feature>
<dbReference type="OrthoDB" id="13601at2759"/>
<dbReference type="Pfam" id="PF08991">
    <property type="entry name" value="CMC4"/>
    <property type="match status" value="1"/>
</dbReference>
<organism evidence="7 8">
    <name type="scientific">Crepidotus variabilis</name>
    <dbReference type="NCBI Taxonomy" id="179855"/>
    <lineage>
        <taxon>Eukaryota</taxon>
        <taxon>Fungi</taxon>
        <taxon>Dikarya</taxon>
        <taxon>Basidiomycota</taxon>
        <taxon>Agaricomycotina</taxon>
        <taxon>Agaricomycetes</taxon>
        <taxon>Agaricomycetidae</taxon>
        <taxon>Agaricales</taxon>
        <taxon>Agaricineae</taxon>
        <taxon>Crepidotaceae</taxon>
        <taxon>Crepidotus</taxon>
    </lineage>
</organism>
<gene>
    <name evidence="7" type="ORF">CPB83DRAFT_862374</name>
</gene>
<dbReference type="GO" id="GO:0005758">
    <property type="term" value="C:mitochondrial intermembrane space"/>
    <property type="evidence" value="ECO:0007669"/>
    <property type="project" value="UniProtKB-SubCell"/>
</dbReference>
<dbReference type="AlphaFoldDB" id="A0A9P6JJY9"/>
<accession>A0A9P6JJY9</accession>
<reference evidence="7" key="1">
    <citation type="submission" date="2020-11" db="EMBL/GenBank/DDBJ databases">
        <authorList>
            <consortium name="DOE Joint Genome Institute"/>
            <person name="Ahrendt S."/>
            <person name="Riley R."/>
            <person name="Andreopoulos W."/>
            <person name="Labutti K."/>
            <person name="Pangilinan J."/>
            <person name="Ruiz-Duenas F.J."/>
            <person name="Barrasa J.M."/>
            <person name="Sanchez-Garcia M."/>
            <person name="Camarero S."/>
            <person name="Miyauchi S."/>
            <person name="Serrano A."/>
            <person name="Linde D."/>
            <person name="Babiker R."/>
            <person name="Drula E."/>
            <person name="Ayuso-Fernandez I."/>
            <person name="Pacheco R."/>
            <person name="Padilla G."/>
            <person name="Ferreira P."/>
            <person name="Barriuso J."/>
            <person name="Kellner H."/>
            <person name="Castanera R."/>
            <person name="Alfaro M."/>
            <person name="Ramirez L."/>
            <person name="Pisabarro A.G."/>
            <person name="Kuo A."/>
            <person name="Tritt A."/>
            <person name="Lipzen A."/>
            <person name="He G."/>
            <person name="Yan M."/>
            <person name="Ng V."/>
            <person name="Cullen D."/>
            <person name="Martin F."/>
            <person name="Rosso M.-N."/>
            <person name="Henrissat B."/>
            <person name="Hibbett D."/>
            <person name="Martinez A.T."/>
            <person name="Grigoriev I.V."/>
        </authorList>
    </citation>
    <scope>NUCLEOTIDE SEQUENCE</scope>
    <source>
        <strain evidence="7">CBS 506.95</strain>
    </source>
</reference>
<dbReference type="SUPFAM" id="SSF47072">
    <property type="entry name" value="Cysteine alpha-hairpin motif"/>
    <property type="match status" value="1"/>
</dbReference>
<dbReference type="Gene3D" id="1.10.287.1130">
    <property type="entry name" value="CytochromE C oxidase copper chaperone"/>
    <property type="match status" value="1"/>
</dbReference>
<comment type="caution">
    <text evidence="7">The sequence shown here is derived from an EMBL/GenBank/DDBJ whole genome shotgun (WGS) entry which is preliminary data.</text>
</comment>
<evidence type="ECO:0000256" key="5">
    <source>
        <dbReference type="ARBA" id="ARBA00023157"/>
    </source>
</evidence>
<dbReference type="PROSITE" id="PS51808">
    <property type="entry name" value="CHCH"/>
    <property type="match status" value="1"/>
</dbReference>
<comment type="subcellular location">
    <subcellularLocation>
        <location evidence="1">Mitochondrion intermembrane space</location>
    </subcellularLocation>
</comment>
<protein>
    <recommendedName>
        <fullName evidence="3">Cx9C motif-containing protein 4, mitochondrial</fullName>
    </recommendedName>
</protein>
<keyword evidence="4" id="KW-0496">Mitochondrion</keyword>
<keyword evidence="8" id="KW-1185">Reference proteome</keyword>
<evidence type="ECO:0000256" key="6">
    <source>
        <dbReference type="PIRSR" id="PIRSR627179-50"/>
    </source>
</evidence>